<evidence type="ECO:0000256" key="2">
    <source>
        <dbReference type="ARBA" id="ARBA00022694"/>
    </source>
</evidence>
<accession>A0A1H7F0G5</accession>
<protein>
    <recommendedName>
        <fullName evidence="8">Ribonuclease Z</fullName>
        <shortName evidence="8">RNase Z</shortName>
        <ecNumber evidence="8">3.1.26.11</ecNumber>
    </recommendedName>
    <alternativeName>
        <fullName evidence="8">tRNA 3 endonuclease</fullName>
    </alternativeName>
    <alternativeName>
        <fullName evidence="8">tRNase Z</fullName>
    </alternativeName>
</protein>
<feature type="binding site" evidence="8">
    <location>
        <position position="65"/>
    </location>
    <ligand>
        <name>Zn(2+)</name>
        <dbReference type="ChEBI" id="CHEBI:29105"/>
        <label>2</label>
        <note>catalytic</note>
    </ligand>
</feature>
<keyword evidence="6 8" id="KW-0378">Hydrolase</keyword>
<dbReference type="CDD" id="cd07717">
    <property type="entry name" value="RNaseZ_ZiPD-like_MBL-fold"/>
    <property type="match status" value="1"/>
</dbReference>
<proteinExistence type="inferred from homology"/>
<evidence type="ECO:0000256" key="4">
    <source>
        <dbReference type="ARBA" id="ARBA00022723"/>
    </source>
</evidence>
<name>A0A1H7F0G5_RUMAL</name>
<evidence type="ECO:0000256" key="7">
    <source>
        <dbReference type="ARBA" id="ARBA00022833"/>
    </source>
</evidence>
<evidence type="ECO:0000256" key="5">
    <source>
        <dbReference type="ARBA" id="ARBA00022759"/>
    </source>
</evidence>
<evidence type="ECO:0000313" key="10">
    <source>
        <dbReference type="Proteomes" id="UP000186015"/>
    </source>
</evidence>
<reference evidence="9 10" key="1">
    <citation type="submission" date="2016-10" db="EMBL/GenBank/DDBJ databases">
        <authorList>
            <person name="de Groot N.N."/>
        </authorList>
    </citation>
    <scope>NUCLEOTIDE SEQUENCE [LARGE SCALE GENOMIC DNA]</scope>
    <source>
        <strain evidence="9 10">KH2T6</strain>
    </source>
</reference>
<dbReference type="EC" id="3.1.26.11" evidence="8"/>
<comment type="subunit">
    <text evidence="1 8">Homodimer.</text>
</comment>
<dbReference type="InterPro" id="IPR013471">
    <property type="entry name" value="RNase_Z/BN"/>
</dbReference>
<dbReference type="EMBL" id="FOAT01000001">
    <property type="protein sequence ID" value="SEK19599.1"/>
    <property type="molecule type" value="Genomic_DNA"/>
</dbReference>
<keyword evidence="3 8" id="KW-0540">Nuclease</keyword>
<feature type="binding site" evidence="8">
    <location>
        <position position="66"/>
    </location>
    <ligand>
        <name>Zn(2+)</name>
        <dbReference type="ChEBI" id="CHEBI:29105"/>
        <label>2</label>
        <note>catalytic</note>
    </ligand>
</feature>
<dbReference type="AlphaFoldDB" id="A0A1H7F0G5"/>
<comment type="cofactor">
    <cofactor evidence="8">
        <name>Zn(2+)</name>
        <dbReference type="ChEBI" id="CHEBI:29105"/>
    </cofactor>
    <text evidence="8">Binds 2 Zn(2+) ions.</text>
</comment>
<feature type="binding site" evidence="8">
    <location>
        <position position="212"/>
    </location>
    <ligand>
        <name>Zn(2+)</name>
        <dbReference type="ChEBI" id="CHEBI:29105"/>
        <label>1</label>
        <note>catalytic</note>
    </ligand>
</feature>
<dbReference type="HAMAP" id="MF_01818">
    <property type="entry name" value="RNase_Z_BN"/>
    <property type="match status" value="1"/>
</dbReference>
<keyword evidence="7 8" id="KW-0862">Zinc</keyword>
<feature type="binding site" evidence="8">
    <location>
        <position position="271"/>
    </location>
    <ligand>
        <name>Zn(2+)</name>
        <dbReference type="ChEBI" id="CHEBI:29105"/>
        <label>2</label>
        <note>catalytic</note>
    </ligand>
</feature>
<evidence type="ECO:0000313" key="9">
    <source>
        <dbReference type="EMBL" id="SEK19599.1"/>
    </source>
</evidence>
<gene>
    <name evidence="8" type="primary">rnz</name>
    <name evidence="9" type="ORF">SAMN05216469_10144</name>
</gene>
<dbReference type="NCBIfam" id="NF000801">
    <property type="entry name" value="PRK00055.1-3"/>
    <property type="match status" value="1"/>
</dbReference>
<dbReference type="OrthoDB" id="9800940at2"/>
<dbReference type="Pfam" id="PF23023">
    <property type="entry name" value="Anti-Pycsar_Apyc1"/>
    <property type="match status" value="1"/>
</dbReference>
<feature type="binding site" evidence="8">
    <location>
        <position position="212"/>
    </location>
    <ligand>
        <name>Zn(2+)</name>
        <dbReference type="ChEBI" id="CHEBI:29105"/>
        <label>2</label>
        <note>catalytic</note>
    </ligand>
</feature>
<keyword evidence="5 8" id="KW-0255">Endonuclease</keyword>
<dbReference type="InterPro" id="IPR036866">
    <property type="entry name" value="RibonucZ/Hydroxyglut_hydro"/>
</dbReference>
<sequence length="304" mass="33799">MPDICLAGTGGMLPLKNRFLTGCFIEYSGKAILIDCGEGMQVALAAADIKISRIEMILITHNHADHVTGLPGLLLSMGNCSREEPLDIYLPESAERVVRNLISVCGRLPFDLRLHFLSDKTPSSFIADKIDPMLTVSVLPLKHSVKCLGYSLLLEKKPVFQPEKAQELGIPVKMWRVLHSGEAVTLDDGRVIQPEDVTGEKRQPVKVTYVTDTLPIKEIVPFAEGSDLFICEGMYGDAEKKQSMNEKGHMLMQDACRLASEASVKELWLTHYSPAEKHPENFEKELKKLFPNVLISKDGEKKTL</sequence>
<comment type="function">
    <text evidence="8">Zinc phosphodiesterase, which displays some tRNA 3'-processing endonuclease activity. Probably involved in tRNA maturation, by removing a 3'-trailer from precursor tRNA.</text>
</comment>
<dbReference type="GO" id="GO:0008270">
    <property type="term" value="F:zinc ion binding"/>
    <property type="evidence" value="ECO:0007669"/>
    <property type="project" value="UniProtKB-UniRule"/>
</dbReference>
<dbReference type="PANTHER" id="PTHR46018">
    <property type="entry name" value="ZINC PHOSPHODIESTERASE ELAC PROTEIN 1"/>
    <property type="match status" value="1"/>
</dbReference>
<dbReference type="RefSeq" id="WP_074827903.1">
    <property type="nucleotide sequence ID" value="NZ_FOAT01000001.1"/>
</dbReference>
<feature type="active site" description="Proton acceptor" evidence="8">
    <location>
        <position position="65"/>
    </location>
</feature>
<feature type="binding site" evidence="8">
    <location>
        <position position="61"/>
    </location>
    <ligand>
        <name>Zn(2+)</name>
        <dbReference type="ChEBI" id="CHEBI:29105"/>
        <label>1</label>
        <note>catalytic</note>
    </ligand>
</feature>
<dbReference type="GO" id="GO:0042781">
    <property type="term" value="F:3'-tRNA processing endoribonuclease activity"/>
    <property type="evidence" value="ECO:0007669"/>
    <property type="project" value="UniProtKB-UniRule"/>
</dbReference>
<dbReference type="SUPFAM" id="SSF56281">
    <property type="entry name" value="Metallo-hydrolase/oxidoreductase"/>
    <property type="match status" value="1"/>
</dbReference>
<keyword evidence="4 8" id="KW-0479">Metal-binding</keyword>
<evidence type="ECO:0000256" key="3">
    <source>
        <dbReference type="ARBA" id="ARBA00022722"/>
    </source>
</evidence>
<evidence type="ECO:0000256" key="8">
    <source>
        <dbReference type="HAMAP-Rule" id="MF_01818"/>
    </source>
</evidence>
<comment type="similarity">
    <text evidence="8">Belongs to the RNase Z family.</text>
</comment>
<dbReference type="Gene3D" id="3.60.15.10">
    <property type="entry name" value="Ribonuclease Z/Hydroxyacylglutathione hydrolase-like"/>
    <property type="match status" value="1"/>
</dbReference>
<dbReference type="PANTHER" id="PTHR46018:SF2">
    <property type="entry name" value="ZINC PHOSPHODIESTERASE ELAC PROTEIN 1"/>
    <property type="match status" value="1"/>
</dbReference>
<feature type="binding site" evidence="8">
    <location>
        <position position="63"/>
    </location>
    <ligand>
        <name>Zn(2+)</name>
        <dbReference type="ChEBI" id="CHEBI:29105"/>
        <label>1</label>
        <note>catalytic</note>
    </ligand>
</feature>
<feature type="binding site" evidence="8">
    <location>
        <position position="143"/>
    </location>
    <ligand>
        <name>Zn(2+)</name>
        <dbReference type="ChEBI" id="CHEBI:29105"/>
        <label>1</label>
        <note>catalytic</note>
    </ligand>
</feature>
<comment type="catalytic activity">
    <reaction evidence="8">
        <text>Endonucleolytic cleavage of RNA, removing extra 3' nucleotides from tRNA precursor, generating 3' termini of tRNAs. A 3'-hydroxy group is left at the tRNA terminus and a 5'-phosphoryl group is left at the trailer molecule.</text>
        <dbReference type="EC" id="3.1.26.11"/>
    </reaction>
</comment>
<evidence type="ECO:0000256" key="1">
    <source>
        <dbReference type="ARBA" id="ARBA00011738"/>
    </source>
</evidence>
<dbReference type="Proteomes" id="UP000186015">
    <property type="component" value="Unassembled WGS sequence"/>
</dbReference>
<organism evidence="9 10">
    <name type="scientific">Ruminococcus albus</name>
    <dbReference type="NCBI Taxonomy" id="1264"/>
    <lineage>
        <taxon>Bacteria</taxon>
        <taxon>Bacillati</taxon>
        <taxon>Bacillota</taxon>
        <taxon>Clostridia</taxon>
        <taxon>Eubacteriales</taxon>
        <taxon>Oscillospiraceae</taxon>
        <taxon>Ruminococcus</taxon>
    </lineage>
</organism>
<keyword evidence="2 8" id="KW-0819">tRNA processing</keyword>
<evidence type="ECO:0000256" key="6">
    <source>
        <dbReference type="ARBA" id="ARBA00022801"/>
    </source>
</evidence>